<evidence type="ECO:0000313" key="4">
    <source>
        <dbReference type="Proteomes" id="UP000623467"/>
    </source>
</evidence>
<dbReference type="Gene3D" id="1.20.5.510">
    <property type="entry name" value="Single helix bin"/>
    <property type="match status" value="1"/>
</dbReference>
<dbReference type="AlphaFoldDB" id="A0A8H6Z097"/>
<organism evidence="3 4">
    <name type="scientific">Mycena sanguinolenta</name>
    <dbReference type="NCBI Taxonomy" id="230812"/>
    <lineage>
        <taxon>Eukaryota</taxon>
        <taxon>Fungi</taxon>
        <taxon>Dikarya</taxon>
        <taxon>Basidiomycota</taxon>
        <taxon>Agaricomycotina</taxon>
        <taxon>Agaricomycetes</taxon>
        <taxon>Agaricomycetidae</taxon>
        <taxon>Agaricales</taxon>
        <taxon>Marasmiineae</taxon>
        <taxon>Mycenaceae</taxon>
        <taxon>Mycena</taxon>
    </lineage>
</organism>
<keyword evidence="1" id="KW-0812">Transmembrane</keyword>
<feature type="transmembrane region" description="Helical" evidence="1">
    <location>
        <begin position="151"/>
        <end position="175"/>
    </location>
</feature>
<gene>
    <name evidence="3" type="ORF">MSAN_00866900</name>
</gene>
<dbReference type="EMBL" id="JACAZH010000005">
    <property type="protein sequence ID" value="KAF7368011.1"/>
    <property type="molecule type" value="Genomic_DNA"/>
</dbReference>
<evidence type="ECO:0000313" key="3">
    <source>
        <dbReference type="EMBL" id="KAF7368011.1"/>
    </source>
</evidence>
<evidence type="ECO:0000256" key="2">
    <source>
        <dbReference type="SAM" id="SignalP"/>
    </source>
</evidence>
<evidence type="ECO:0000256" key="1">
    <source>
        <dbReference type="SAM" id="Phobius"/>
    </source>
</evidence>
<keyword evidence="2" id="KW-0732">Signal</keyword>
<keyword evidence="4" id="KW-1185">Reference proteome</keyword>
<keyword evidence="1" id="KW-1133">Transmembrane helix</keyword>
<dbReference type="OrthoDB" id="3060433at2759"/>
<sequence>MQRYFIVLLCLSFVFCSTLQNYTVDDTSPDIHYSGPTFPCNTTTCPSEVIGGLSSNSITLTNGSIMFSFTGTAVYASLELIGTCFITVDNHEIANLSMTLVDAMNGPLPSVSKSNMANAPHYLIIDPMTKGTVIGLDHLIYTASPPAKSHVGAIVGGVIGGVVLTIGALFVAVWIRRRRLIMWRNQRKSVILRGITSARPNPDYKAGVDDGKNPPT</sequence>
<feature type="signal peptide" evidence="2">
    <location>
        <begin position="1"/>
        <end position="16"/>
    </location>
</feature>
<feature type="chain" id="PRO_5034576227" evidence="2">
    <location>
        <begin position="17"/>
        <end position="216"/>
    </location>
</feature>
<keyword evidence="1" id="KW-0472">Membrane</keyword>
<name>A0A8H6Z097_9AGAR</name>
<comment type="caution">
    <text evidence="3">The sequence shown here is derived from an EMBL/GenBank/DDBJ whole genome shotgun (WGS) entry which is preliminary data.</text>
</comment>
<dbReference type="Proteomes" id="UP000623467">
    <property type="component" value="Unassembled WGS sequence"/>
</dbReference>
<protein>
    <submittedName>
        <fullName evidence="3">Uncharacterized protein</fullName>
    </submittedName>
</protein>
<reference evidence="3" key="1">
    <citation type="submission" date="2020-05" db="EMBL/GenBank/DDBJ databases">
        <title>Mycena genomes resolve the evolution of fungal bioluminescence.</title>
        <authorList>
            <person name="Tsai I.J."/>
        </authorList>
    </citation>
    <scope>NUCLEOTIDE SEQUENCE</scope>
    <source>
        <strain evidence="3">160909Yilan</strain>
    </source>
</reference>
<accession>A0A8H6Z097</accession>
<proteinExistence type="predicted"/>